<dbReference type="EMBL" id="JAAFYZ010000018">
    <property type="protein sequence ID" value="MBS2546781.1"/>
    <property type="molecule type" value="Genomic_DNA"/>
</dbReference>
<keyword evidence="4" id="KW-1185">Reference proteome</keyword>
<comment type="caution">
    <text evidence="3">The sequence shown here is derived from an EMBL/GenBank/DDBJ whole genome shotgun (WGS) entry which is preliminary data.</text>
</comment>
<proteinExistence type="predicted"/>
<name>A0ABS5KL68_9ACTN</name>
<dbReference type="InterPro" id="IPR023213">
    <property type="entry name" value="CAT-like_dom_sf"/>
</dbReference>
<dbReference type="PROSITE" id="PS50075">
    <property type="entry name" value="CARRIER"/>
    <property type="match status" value="1"/>
</dbReference>
<evidence type="ECO:0000313" key="4">
    <source>
        <dbReference type="Proteomes" id="UP000730482"/>
    </source>
</evidence>
<dbReference type="PANTHER" id="PTHR45398:SF1">
    <property type="entry name" value="ENZYME, PUTATIVE (JCVI)-RELATED"/>
    <property type="match status" value="1"/>
</dbReference>
<dbReference type="SUPFAM" id="SSF52777">
    <property type="entry name" value="CoA-dependent acyltransferases"/>
    <property type="match status" value="2"/>
</dbReference>
<dbReference type="RefSeq" id="WP_212008424.1">
    <property type="nucleotide sequence ID" value="NZ_JAAFYZ010000018.1"/>
</dbReference>
<feature type="domain" description="Carrier" evidence="2">
    <location>
        <begin position="3"/>
        <end position="77"/>
    </location>
</feature>
<organism evidence="3 4">
    <name type="scientific">Catenulispora pinistramenti</name>
    <dbReference type="NCBI Taxonomy" id="2705254"/>
    <lineage>
        <taxon>Bacteria</taxon>
        <taxon>Bacillati</taxon>
        <taxon>Actinomycetota</taxon>
        <taxon>Actinomycetes</taxon>
        <taxon>Catenulisporales</taxon>
        <taxon>Catenulisporaceae</taxon>
        <taxon>Catenulispora</taxon>
    </lineage>
</organism>
<dbReference type="InterPro" id="IPR001242">
    <property type="entry name" value="Condensation_dom"/>
</dbReference>
<accession>A0ABS5KL68</accession>
<gene>
    <name evidence="3" type="ORF">KGQ19_07860</name>
</gene>
<dbReference type="Proteomes" id="UP000730482">
    <property type="component" value="Unassembled WGS sequence"/>
</dbReference>
<dbReference type="Pfam" id="PF00550">
    <property type="entry name" value="PP-binding"/>
    <property type="match status" value="1"/>
</dbReference>
<reference evidence="3 4" key="1">
    <citation type="submission" date="2020-02" db="EMBL/GenBank/DDBJ databases">
        <title>Acidophilic actinobacteria isolated from forest soil.</title>
        <authorList>
            <person name="Golinska P."/>
        </authorList>
    </citation>
    <scope>NUCLEOTIDE SEQUENCE [LARGE SCALE GENOMIC DNA]</scope>
    <source>
        <strain evidence="3 4">NL8</strain>
    </source>
</reference>
<evidence type="ECO:0000313" key="3">
    <source>
        <dbReference type="EMBL" id="MBS2546781.1"/>
    </source>
</evidence>
<dbReference type="Gene3D" id="3.30.559.30">
    <property type="entry name" value="Nonribosomal peptide synthetase, condensation domain"/>
    <property type="match status" value="1"/>
</dbReference>
<dbReference type="InterPro" id="IPR009081">
    <property type="entry name" value="PP-bd_ACP"/>
</dbReference>
<evidence type="ECO:0000259" key="2">
    <source>
        <dbReference type="PROSITE" id="PS50075"/>
    </source>
</evidence>
<evidence type="ECO:0000256" key="1">
    <source>
        <dbReference type="ARBA" id="ARBA00001957"/>
    </source>
</evidence>
<sequence>MTQSAKRARETLAQIWREIFGLPEVSLDDSFYDLGGDSRSAVHLVARARRAGFDFTVKDLMVWQTIDALAELSPAGAATGPASEVHTESTYPLMPLQARFFDSRFDDPTYFDPAHFNLTVPLEVDPGFSFEMFRDGTERVLSRHEALRMRFAQSADGWRQQPAGSAEAWYEEVAIDTRSTGWLQEMDLRVDRFHHRFDLATGPLIRFLFLNRGETEPGWLVMDVHHLVCDGISISVLLEEIQDEYLARLAGRPTAGLPEPCSYLGHLQDLHRQVNSPAADAISRFWAAQPWNSIAPLPKDQPDGSRQLRHIKQIKASLDQGRTRVLTTSVARFDCSVEDMLLASLAQSLRETGWATTFAIDICRHGRDPLPSGTDTSRLVGWLNTADPHIISSDGIADGLPMLRSVVSQVRTFRQHETGWSELRYLSRDPELRNRLSAWPRRELYLNYQGRDISNDIMQAPFHPAKLPAGSPVAQVGEQPYQIKISAEIRDGRLAFGLAFSTEVYEEATIEQLSQALSDNLTRLAAELSAQEAAAIR</sequence>
<protein>
    <recommendedName>
        <fullName evidence="2">Carrier domain-containing protein</fullName>
    </recommendedName>
</protein>
<comment type="cofactor">
    <cofactor evidence="1">
        <name>pantetheine 4'-phosphate</name>
        <dbReference type="ChEBI" id="CHEBI:47942"/>
    </cofactor>
</comment>
<dbReference type="Gene3D" id="3.30.559.10">
    <property type="entry name" value="Chloramphenicol acetyltransferase-like domain"/>
    <property type="match status" value="1"/>
</dbReference>
<dbReference type="Gene3D" id="1.10.1200.10">
    <property type="entry name" value="ACP-like"/>
    <property type="match status" value="1"/>
</dbReference>
<dbReference type="PANTHER" id="PTHR45398">
    <property type="match status" value="1"/>
</dbReference>
<dbReference type="InterPro" id="IPR036736">
    <property type="entry name" value="ACP-like_sf"/>
</dbReference>
<dbReference type="SUPFAM" id="SSF47336">
    <property type="entry name" value="ACP-like"/>
    <property type="match status" value="1"/>
</dbReference>
<dbReference type="Pfam" id="PF00668">
    <property type="entry name" value="Condensation"/>
    <property type="match status" value="1"/>
</dbReference>